<dbReference type="InterPro" id="IPR006311">
    <property type="entry name" value="TAT_signal"/>
</dbReference>
<evidence type="ECO:0000259" key="10">
    <source>
        <dbReference type="Pfam" id="PF04261"/>
    </source>
</evidence>
<dbReference type="GO" id="GO:0046872">
    <property type="term" value="F:metal ion binding"/>
    <property type="evidence" value="ECO:0007669"/>
    <property type="project" value="UniProtKB-KW"/>
</dbReference>
<dbReference type="PROSITE" id="PS51318">
    <property type="entry name" value="TAT"/>
    <property type="match status" value="1"/>
</dbReference>
<keyword evidence="6" id="KW-0560">Oxidoreductase</keyword>
<keyword evidence="7" id="KW-0408">Iron</keyword>
<dbReference type="GO" id="GO:0020037">
    <property type="term" value="F:heme binding"/>
    <property type="evidence" value="ECO:0007669"/>
    <property type="project" value="InterPro"/>
</dbReference>
<evidence type="ECO:0000256" key="5">
    <source>
        <dbReference type="ARBA" id="ARBA00022729"/>
    </source>
</evidence>
<evidence type="ECO:0000256" key="3">
    <source>
        <dbReference type="ARBA" id="ARBA00022617"/>
    </source>
</evidence>
<dbReference type="PANTHER" id="PTHR30521">
    <property type="entry name" value="DEFERROCHELATASE/PEROXIDASE"/>
    <property type="match status" value="1"/>
</dbReference>
<evidence type="ECO:0000256" key="2">
    <source>
        <dbReference type="ARBA" id="ARBA00022559"/>
    </source>
</evidence>
<evidence type="ECO:0000256" key="7">
    <source>
        <dbReference type="ARBA" id="ARBA00023004"/>
    </source>
</evidence>
<dbReference type="PANTHER" id="PTHR30521:SF4">
    <property type="entry name" value="DEFERROCHELATASE"/>
    <property type="match status" value="1"/>
</dbReference>
<protein>
    <submittedName>
        <fullName evidence="12">Peroxidase</fullName>
    </submittedName>
</protein>
<dbReference type="InterPro" id="IPR011008">
    <property type="entry name" value="Dimeric_a/b-barrel"/>
</dbReference>
<evidence type="ECO:0000256" key="8">
    <source>
        <dbReference type="ARBA" id="ARBA00025737"/>
    </source>
</evidence>
<comment type="similarity">
    <text evidence="8">Belongs to the DyP-type peroxidase family.</text>
</comment>
<proteinExistence type="inferred from homology"/>
<feature type="region of interest" description="Disordered" evidence="9">
    <location>
        <begin position="28"/>
        <end position="59"/>
    </location>
</feature>
<comment type="cofactor">
    <cofactor evidence="1">
        <name>heme b</name>
        <dbReference type="ChEBI" id="CHEBI:60344"/>
    </cofactor>
</comment>
<dbReference type="RefSeq" id="WP_285660758.1">
    <property type="nucleotide sequence ID" value="NZ_BSTX01000001.1"/>
</dbReference>
<evidence type="ECO:0000256" key="6">
    <source>
        <dbReference type="ARBA" id="ARBA00023002"/>
    </source>
</evidence>
<keyword evidence="4" id="KW-0479">Metal-binding</keyword>
<sequence>MATPPVSRRALVGSLAATAALAGAGGVLIGRTTGDEPEPPPAESGTVPFHGTRQPGIDTPQQKHALFAAFDLLIADPRTGERLTPEALGKMTDELLADWSAVIAALMAGRKPPPLKGTTPEQFPDDLTAEGLPTAKLTVTVGVGPWVFQVTGRQDRRPRRLAELPSFPGDQLNPAWSGGDFLLQICADDPQVVSGAFLALRARVMGTCQLRWTQHGFLSKPADGGTSRNLLGFKDGTANPKPGDAAFDAAVWATKDEPDWFAGGSYLVFRKIRMRLPEWSLATAAEQEGSIGRKRDSGAPLTGTAEFDEPDLAAAAPAGGPVIPLDAHVRLVKGIPMFRRGYNYDYGFLTQGTLGTDDHAVGTDGHNHDKNPYDAGLLFTAYVADPKSFIDAQNRMSASDRLRDFLVNLGGAIFAVPPGAPEGGALTIG</sequence>
<dbReference type="AlphaFoldDB" id="A0A9W6SIY9"/>
<dbReference type="GO" id="GO:0005829">
    <property type="term" value="C:cytosol"/>
    <property type="evidence" value="ECO:0007669"/>
    <property type="project" value="TreeGrafter"/>
</dbReference>
<keyword evidence="13" id="KW-1185">Reference proteome</keyword>
<dbReference type="InterPro" id="IPR048327">
    <property type="entry name" value="Dyp_perox_N"/>
</dbReference>
<dbReference type="EMBL" id="BSTX01000001">
    <property type="protein sequence ID" value="GLZ75521.1"/>
    <property type="molecule type" value="Genomic_DNA"/>
</dbReference>
<keyword evidence="3" id="KW-0349">Heme</keyword>
<evidence type="ECO:0000313" key="12">
    <source>
        <dbReference type="EMBL" id="GLZ75521.1"/>
    </source>
</evidence>
<feature type="domain" description="Dyp-type peroxidase N-terminal" evidence="10">
    <location>
        <begin position="54"/>
        <end position="217"/>
    </location>
</feature>
<evidence type="ECO:0000256" key="1">
    <source>
        <dbReference type="ARBA" id="ARBA00001970"/>
    </source>
</evidence>
<dbReference type="NCBIfam" id="TIGR01413">
    <property type="entry name" value="Dyp_perox_fam"/>
    <property type="match status" value="1"/>
</dbReference>
<evidence type="ECO:0000313" key="13">
    <source>
        <dbReference type="Proteomes" id="UP001165079"/>
    </source>
</evidence>
<feature type="domain" description="Dyp-type peroxidase C-terminal" evidence="11">
    <location>
        <begin position="226"/>
        <end position="419"/>
    </location>
</feature>
<comment type="caution">
    <text evidence="12">The sequence shown here is derived from an EMBL/GenBank/DDBJ whole genome shotgun (WGS) entry which is preliminary data.</text>
</comment>
<dbReference type="InterPro" id="IPR006314">
    <property type="entry name" value="Dyp_peroxidase"/>
</dbReference>
<dbReference type="Proteomes" id="UP001165079">
    <property type="component" value="Unassembled WGS sequence"/>
</dbReference>
<keyword evidence="5" id="KW-0732">Signal</keyword>
<feature type="region of interest" description="Disordered" evidence="9">
    <location>
        <begin position="285"/>
        <end position="305"/>
    </location>
</feature>
<dbReference type="GO" id="GO:0004601">
    <property type="term" value="F:peroxidase activity"/>
    <property type="evidence" value="ECO:0007669"/>
    <property type="project" value="UniProtKB-KW"/>
</dbReference>
<dbReference type="SUPFAM" id="SSF54909">
    <property type="entry name" value="Dimeric alpha+beta barrel"/>
    <property type="match status" value="1"/>
</dbReference>
<dbReference type="Pfam" id="PF04261">
    <property type="entry name" value="Dyp_perox_N"/>
    <property type="match status" value="1"/>
</dbReference>
<gene>
    <name evidence="12" type="ORF">Afil01_03280</name>
</gene>
<dbReference type="InterPro" id="IPR048328">
    <property type="entry name" value="Dyp_perox_C"/>
</dbReference>
<reference evidence="12" key="1">
    <citation type="submission" date="2023-03" db="EMBL/GenBank/DDBJ databases">
        <title>Actinorhabdospora filicis NBRC 111898.</title>
        <authorList>
            <person name="Ichikawa N."/>
            <person name="Sato H."/>
            <person name="Tonouchi N."/>
        </authorList>
    </citation>
    <scope>NUCLEOTIDE SEQUENCE</scope>
    <source>
        <strain evidence="12">NBRC 111898</strain>
    </source>
</reference>
<evidence type="ECO:0000256" key="4">
    <source>
        <dbReference type="ARBA" id="ARBA00022723"/>
    </source>
</evidence>
<keyword evidence="2 12" id="KW-0575">Peroxidase</keyword>
<name>A0A9W6SIY9_9ACTN</name>
<accession>A0A9W6SIY9</accession>
<evidence type="ECO:0000259" key="11">
    <source>
        <dbReference type="Pfam" id="PF20628"/>
    </source>
</evidence>
<organism evidence="12 13">
    <name type="scientific">Actinorhabdospora filicis</name>
    <dbReference type="NCBI Taxonomy" id="1785913"/>
    <lineage>
        <taxon>Bacteria</taxon>
        <taxon>Bacillati</taxon>
        <taxon>Actinomycetota</taxon>
        <taxon>Actinomycetes</taxon>
        <taxon>Micromonosporales</taxon>
        <taxon>Micromonosporaceae</taxon>
        <taxon>Actinorhabdospora</taxon>
    </lineage>
</organism>
<dbReference type="PROSITE" id="PS51404">
    <property type="entry name" value="DYP_PEROXIDASE"/>
    <property type="match status" value="1"/>
</dbReference>
<dbReference type="Pfam" id="PF20628">
    <property type="entry name" value="Dyp_perox_C"/>
    <property type="match status" value="1"/>
</dbReference>
<evidence type="ECO:0000256" key="9">
    <source>
        <dbReference type="SAM" id="MobiDB-lite"/>
    </source>
</evidence>